<dbReference type="HOGENOM" id="CLU_2050843_0_0_1"/>
<comment type="caution">
    <text evidence="2">The sequence shown here is derived from an EMBL/GenBank/DDBJ whole genome shotgun (WGS) entry which is preliminary data.</text>
</comment>
<dbReference type="OrthoDB" id="2757794at2759"/>
<accession>A0A060SWQ6</accession>
<dbReference type="EMBL" id="CCBP010000430">
    <property type="protein sequence ID" value="CDO76933.1"/>
    <property type="molecule type" value="Genomic_DNA"/>
</dbReference>
<dbReference type="AlphaFoldDB" id="A0A060SWQ6"/>
<name>A0A060SWQ6_PYCCI</name>
<sequence>MNSHPDVCHRLTRIAPKPTHNQPCLLPPPALPPPARPRAGRTGRPRPSPSFPSSLALAPPPTPPPVQIRRRLRSGRHVEPDWVPIPRFTVHFPPYEYKLLPLEEAQKREEIVHRMFPADA</sequence>
<gene>
    <name evidence="2" type="ORF">BN946_scf185006.g15</name>
</gene>
<feature type="compositionally biased region" description="Pro residues" evidence="1">
    <location>
        <begin position="25"/>
        <end position="36"/>
    </location>
</feature>
<evidence type="ECO:0000313" key="3">
    <source>
        <dbReference type="Proteomes" id="UP000029665"/>
    </source>
</evidence>
<keyword evidence="3" id="KW-1185">Reference proteome</keyword>
<evidence type="ECO:0000256" key="1">
    <source>
        <dbReference type="SAM" id="MobiDB-lite"/>
    </source>
</evidence>
<reference evidence="2" key="1">
    <citation type="submission" date="2014-01" db="EMBL/GenBank/DDBJ databases">
        <title>The genome of the white-rot fungus Pycnoporus cinnabarinus: a basidiomycete model with a versatile arsenal for lignocellulosic biomass breakdown.</title>
        <authorList>
            <person name="Levasseur A."/>
            <person name="Lomascolo A."/>
            <person name="Ruiz-Duenas F.J."/>
            <person name="Uzan E."/>
            <person name="Piumi F."/>
            <person name="Kues U."/>
            <person name="Ram A.F.J."/>
            <person name="Murat C."/>
            <person name="Haon M."/>
            <person name="Benoit I."/>
            <person name="Arfi Y."/>
            <person name="Chevret D."/>
            <person name="Drula E."/>
            <person name="Kwon M.J."/>
            <person name="Gouret P."/>
            <person name="Lesage-Meessen L."/>
            <person name="Lombard V."/>
            <person name="Mariette J."/>
            <person name="Noirot C."/>
            <person name="Park J."/>
            <person name="Patyshakuliyeva A."/>
            <person name="Wieneger R.A.B."/>
            <person name="Wosten H.A.B."/>
            <person name="Martin F."/>
            <person name="Coutinho P.M."/>
            <person name="de Vries R."/>
            <person name="Martinez A.T."/>
            <person name="Klopp C."/>
            <person name="Pontarotti P."/>
            <person name="Henrissat B."/>
            <person name="Record E."/>
        </authorList>
    </citation>
    <scope>NUCLEOTIDE SEQUENCE [LARGE SCALE GENOMIC DNA]</scope>
    <source>
        <strain evidence="2">BRFM137</strain>
    </source>
</reference>
<feature type="region of interest" description="Disordered" evidence="1">
    <location>
        <begin position="1"/>
        <end position="76"/>
    </location>
</feature>
<organism evidence="2 3">
    <name type="scientific">Pycnoporus cinnabarinus</name>
    <name type="common">Cinnabar-red polypore</name>
    <name type="synonym">Trametes cinnabarina</name>
    <dbReference type="NCBI Taxonomy" id="5643"/>
    <lineage>
        <taxon>Eukaryota</taxon>
        <taxon>Fungi</taxon>
        <taxon>Dikarya</taxon>
        <taxon>Basidiomycota</taxon>
        <taxon>Agaricomycotina</taxon>
        <taxon>Agaricomycetes</taxon>
        <taxon>Polyporales</taxon>
        <taxon>Polyporaceae</taxon>
        <taxon>Trametes</taxon>
    </lineage>
</organism>
<proteinExistence type="predicted"/>
<dbReference type="Proteomes" id="UP000029665">
    <property type="component" value="Unassembled WGS sequence"/>
</dbReference>
<evidence type="ECO:0000313" key="2">
    <source>
        <dbReference type="EMBL" id="CDO76933.1"/>
    </source>
</evidence>
<protein>
    <submittedName>
        <fullName evidence="2">Uncharacterized protein</fullName>
    </submittedName>
</protein>